<proteinExistence type="predicted"/>
<keyword evidence="1" id="KW-0472">Membrane</keyword>
<evidence type="ECO:0000256" key="1">
    <source>
        <dbReference type="SAM" id="Phobius"/>
    </source>
</evidence>
<gene>
    <name evidence="2" type="ORF">G5C33_02335</name>
</gene>
<dbReference type="EMBL" id="CP049109">
    <property type="protein sequence ID" value="QIG78742.1"/>
    <property type="molecule type" value="Genomic_DNA"/>
</dbReference>
<evidence type="ECO:0000313" key="3">
    <source>
        <dbReference type="Proteomes" id="UP000501568"/>
    </source>
</evidence>
<dbReference type="KEGG" id="spzr:G5C33_02335"/>
<keyword evidence="1" id="KW-0812">Transmembrane</keyword>
<dbReference type="Proteomes" id="UP000501568">
    <property type="component" value="Chromosome"/>
</dbReference>
<reference evidence="2 3" key="1">
    <citation type="submission" date="2020-02" db="EMBL/GenBank/DDBJ databases">
        <authorList>
            <person name="Zheng R.K."/>
            <person name="Sun C.M."/>
        </authorList>
    </citation>
    <scope>NUCLEOTIDE SEQUENCE [LARGE SCALE GENOMIC DNA]</scope>
    <source>
        <strain evidence="3">zrk23</strain>
    </source>
</reference>
<dbReference type="AlphaFoldDB" id="A0A6G6Y1E0"/>
<protein>
    <submittedName>
        <fullName evidence="2">Uncharacterized protein</fullName>
    </submittedName>
</protein>
<organism evidence="2 3">
    <name type="scientific">Stakelama tenebrarum</name>
    <dbReference type="NCBI Taxonomy" id="2711215"/>
    <lineage>
        <taxon>Bacteria</taxon>
        <taxon>Pseudomonadati</taxon>
        <taxon>Pseudomonadota</taxon>
        <taxon>Alphaproteobacteria</taxon>
        <taxon>Sphingomonadales</taxon>
        <taxon>Sphingomonadaceae</taxon>
        <taxon>Stakelama</taxon>
    </lineage>
</organism>
<feature type="transmembrane region" description="Helical" evidence="1">
    <location>
        <begin position="183"/>
        <end position="204"/>
    </location>
</feature>
<dbReference type="RefSeq" id="WP_165325740.1">
    <property type="nucleotide sequence ID" value="NZ_CP049109.1"/>
</dbReference>
<keyword evidence="1" id="KW-1133">Transmembrane helix</keyword>
<feature type="transmembrane region" description="Helical" evidence="1">
    <location>
        <begin position="150"/>
        <end position="171"/>
    </location>
</feature>
<sequence length="225" mass="22494">MSEPMFHFHCPKCGWVRAAPAMFETEQCASCGHLFKLGAGQMVSPIPPDMVPEMLAAQQAAAGSADVASDETIGHAAAKDLVARMGAVAGSPAISEPAAASAPVPAPAARAAAPVAPRPAPDKRAGWTIFAVGCVIALLAFPIGQALMGVHVLVGTAAMLGLLAFGLRGIYGGLRDALGIGPGVAALLAFFALGPLTLLAMTAMEAIGMGVLGDSESSESRPVAG</sequence>
<keyword evidence="3" id="KW-1185">Reference proteome</keyword>
<feature type="transmembrane region" description="Helical" evidence="1">
    <location>
        <begin position="125"/>
        <end position="144"/>
    </location>
</feature>
<evidence type="ECO:0000313" key="2">
    <source>
        <dbReference type="EMBL" id="QIG78742.1"/>
    </source>
</evidence>
<name>A0A6G6Y1E0_9SPHN</name>
<accession>A0A6G6Y1E0</accession>